<dbReference type="SUPFAM" id="SSF110087">
    <property type="entry name" value="DR1885-like metal-binding protein"/>
    <property type="match status" value="1"/>
</dbReference>
<feature type="signal peptide" evidence="1">
    <location>
        <begin position="1"/>
        <end position="25"/>
    </location>
</feature>
<evidence type="ECO:0008006" key="4">
    <source>
        <dbReference type="Google" id="ProtNLM"/>
    </source>
</evidence>
<geneLocation type="plasmid" evidence="3">
    <name>pdy25-a</name>
</geneLocation>
<organism evidence="2 3">
    <name type="scientific">Pacificitalea manganoxidans</name>
    <dbReference type="NCBI Taxonomy" id="1411902"/>
    <lineage>
        <taxon>Bacteria</taxon>
        <taxon>Pseudomonadati</taxon>
        <taxon>Pseudomonadota</taxon>
        <taxon>Alphaproteobacteria</taxon>
        <taxon>Rhodobacterales</taxon>
        <taxon>Paracoccaceae</taxon>
        <taxon>Pacificitalea</taxon>
    </lineage>
</organism>
<dbReference type="KEGG" id="cmag:CBW24_15690"/>
<gene>
    <name evidence="2" type="ORF">CBW24_15690</name>
</gene>
<dbReference type="OrthoDB" id="9796962at2"/>
<keyword evidence="2" id="KW-0614">Plasmid</keyword>
<reference evidence="2 3" key="1">
    <citation type="submission" date="2017-05" db="EMBL/GenBank/DDBJ databases">
        <title>Comparative genomic and metabolic analysis of manganese-oxidizing mechanisms in Celeribater manganoxidans DY25T: its adaption to the environment of polymetallic nodule.</title>
        <authorList>
            <person name="Wang X."/>
        </authorList>
    </citation>
    <scope>NUCLEOTIDE SEQUENCE [LARGE SCALE GENOMIC DNA]</scope>
    <source>
        <strain evidence="2 3">DY25</strain>
        <plasmid evidence="3">pdy25-a</plasmid>
    </source>
</reference>
<evidence type="ECO:0000256" key="1">
    <source>
        <dbReference type="SAM" id="SignalP"/>
    </source>
</evidence>
<feature type="chain" id="PRO_5013285013" description="Copper chaperone PCu(A)C" evidence="1">
    <location>
        <begin position="26"/>
        <end position="168"/>
    </location>
</feature>
<accession>A0A291M3V0</accession>
<evidence type="ECO:0000313" key="3">
    <source>
        <dbReference type="Proteomes" id="UP000219050"/>
    </source>
</evidence>
<name>A0A291M3V0_9RHOB</name>
<dbReference type="PANTHER" id="PTHR36302:SF1">
    <property type="entry name" value="COPPER CHAPERONE PCU(A)C"/>
    <property type="match status" value="1"/>
</dbReference>
<keyword evidence="1" id="KW-0732">Signal</keyword>
<dbReference type="InterPro" id="IPR036182">
    <property type="entry name" value="PCuAC_sf"/>
</dbReference>
<dbReference type="Proteomes" id="UP000219050">
    <property type="component" value="Plasmid pDY25-A"/>
</dbReference>
<dbReference type="AlphaFoldDB" id="A0A291M3V0"/>
<dbReference type="PANTHER" id="PTHR36302">
    <property type="entry name" value="BLR7088 PROTEIN"/>
    <property type="match status" value="1"/>
</dbReference>
<keyword evidence="3" id="KW-1185">Reference proteome</keyword>
<protein>
    <recommendedName>
        <fullName evidence="4">Copper chaperone PCu(A)C</fullName>
    </recommendedName>
</protein>
<sequence>MKGRPLKHTFLTLAAATLLPVWASAHEFTAGALHIDHPYIAASIGAARTGAGYVAITNTGDATDTLIAVEADFPKVAVHRTEDRDGMAQMSATPRLDIPAGATVNMAPGGLHIMFMGLETPFEPGMQVPATLIFEQAGAVEVEFVVEERAAVGDTAGHGGHDMDHSGH</sequence>
<dbReference type="InterPro" id="IPR007410">
    <property type="entry name" value="LpqE-like"/>
</dbReference>
<proteinExistence type="predicted"/>
<evidence type="ECO:0000313" key="2">
    <source>
        <dbReference type="EMBL" id="ATI43590.1"/>
    </source>
</evidence>
<dbReference type="InterPro" id="IPR058248">
    <property type="entry name" value="Lxx211020-like"/>
</dbReference>
<dbReference type="EMBL" id="CP021405">
    <property type="protein sequence ID" value="ATI43590.1"/>
    <property type="molecule type" value="Genomic_DNA"/>
</dbReference>
<dbReference type="Gene3D" id="2.60.40.1890">
    <property type="entry name" value="PCu(A)C copper chaperone"/>
    <property type="match status" value="1"/>
</dbReference>
<dbReference type="Pfam" id="PF04314">
    <property type="entry name" value="PCuAC"/>
    <property type="match status" value="1"/>
</dbReference>